<sequence>MINIPDNLPLAVAPLTFLLGTWQGWGVFTDTPSETNENVNSANVPVNVSHCLLEYDAQVIDDCLRVTRTVWNTQDGVTLDNETPVWEGVNALRRTSIAWQSTAYWTIIKHPNYPDGVVIQAFATANTGNVTLWNGTAKGPRVQLTLDTSAAVASARTLEYGQQMLGMAESDLFLVETLQFTDSELTLSGRLTKVAEADPIELLSDGPALAGYAEFTGE</sequence>
<dbReference type="STRING" id="525245.HMPREF0044_0334"/>
<dbReference type="HOGENOM" id="CLU_085483_0_1_11"/>
<dbReference type="AlphaFoldDB" id="C0VYU4"/>
<dbReference type="RefSeq" id="WP_006547331.1">
    <property type="nucleotide sequence ID" value="NZ_DS999545.1"/>
</dbReference>
<accession>C0VYU4</accession>
<dbReference type="eggNOG" id="COG4044">
    <property type="taxonomic scope" value="Bacteria"/>
</dbReference>
<dbReference type="Gene3D" id="2.40.128.20">
    <property type="match status" value="1"/>
</dbReference>
<dbReference type="Pfam" id="PF08768">
    <property type="entry name" value="THAP4_heme-bd"/>
    <property type="match status" value="1"/>
</dbReference>
<reference evidence="2 3" key="1">
    <citation type="submission" date="2009-01" db="EMBL/GenBank/DDBJ databases">
        <authorList>
            <person name="Qin X."/>
            <person name="Bachman B."/>
            <person name="Battles P."/>
            <person name="Bell A."/>
            <person name="Bess C."/>
            <person name="Bickham C."/>
            <person name="Chaboub L."/>
            <person name="Chen D."/>
            <person name="Coyle M."/>
            <person name="Deiros D.R."/>
            <person name="Dinh H."/>
            <person name="Forbes L."/>
            <person name="Fowler G."/>
            <person name="Francisco L."/>
            <person name="Fu Q."/>
            <person name="Gubbala S."/>
            <person name="Hale W."/>
            <person name="Han Y."/>
            <person name="Hemphill L."/>
            <person name="Highlander S.K."/>
            <person name="Hirani K."/>
            <person name="Hogues M."/>
            <person name="Jackson L."/>
            <person name="Jakkamsetti A."/>
            <person name="Javaid M."/>
            <person name="Jiang H."/>
            <person name="Korchina V."/>
            <person name="Kovar C."/>
            <person name="Lara F."/>
            <person name="Lee S."/>
            <person name="Mata R."/>
            <person name="Mathew T."/>
            <person name="Moen C."/>
            <person name="Morales K."/>
            <person name="Munidasa M."/>
            <person name="Nazareth L."/>
            <person name="Ngo R."/>
            <person name="Nguyen L."/>
            <person name="Okwuonu G."/>
            <person name="Ongeri F."/>
            <person name="Patil S."/>
            <person name="Petrosino J."/>
            <person name="Pham C."/>
            <person name="Pham P."/>
            <person name="Pu L.-L."/>
            <person name="Puazo M."/>
            <person name="Raj R."/>
            <person name="Reid J."/>
            <person name="Rouhana J."/>
            <person name="Saada N."/>
            <person name="Shang Y."/>
            <person name="Simmons D."/>
            <person name="Thornton R."/>
            <person name="Warren J."/>
            <person name="Weissenberger G."/>
            <person name="Zhang J."/>
            <person name="Zhang L."/>
            <person name="Zhou C."/>
            <person name="Zhu D."/>
            <person name="Muzny D."/>
            <person name="Worley K."/>
            <person name="Gibbs R."/>
        </authorList>
    </citation>
    <scope>NUCLEOTIDE SEQUENCE [LARGE SCALE GENOMIC DNA]</scope>
    <source>
        <strain evidence="2 3">DSM 15436</strain>
    </source>
</reference>
<dbReference type="SUPFAM" id="SSF50814">
    <property type="entry name" value="Lipocalins"/>
    <property type="match status" value="1"/>
</dbReference>
<organism evidence="2 3">
    <name type="scientific">Gleimia coleocanis DSM 15436</name>
    <dbReference type="NCBI Taxonomy" id="525245"/>
    <lineage>
        <taxon>Bacteria</taxon>
        <taxon>Bacillati</taxon>
        <taxon>Actinomycetota</taxon>
        <taxon>Actinomycetes</taxon>
        <taxon>Actinomycetales</taxon>
        <taxon>Actinomycetaceae</taxon>
        <taxon>Gleimia</taxon>
    </lineage>
</organism>
<dbReference type="Proteomes" id="UP000010301">
    <property type="component" value="Unassembled WGS sequence"/>
</dbReference>
<gene>
    <name evidence="2" type="ORF">HMPREF0044_0334</name>
</gene>
<proteinExistence type="predicted"/>
<keyword evidence="3" id="KW-1185">Reference proteome</keyword>
<evidence type="ECO:0000313" key="2">
    <source>
        <dbReference type="EMBL" id="EEH64597.1"/>
    </source>
</evidence>
<evidence type="ECO:0000259" key="1">
    <source>
        <dbReference type="Pfam" id="PF08768"/>
    </source>
</evidence>
<dbReference type="InterPro" id="IPR014878">
    <property type="entry name" value="THAP4-like_heme-bd"/>
</dbReference>
<comment type="caution">
    <text evidence="2">The sequence shown here is derived from an EMBL/GenBank/DDBJ whole genome shotgun (WGS) entry which is preliminary data.</text>
</comment>
<evidence type="ECO:0000313" key="3">
    <source>
        <dbReference type="Proteomes" id="UP000010301"/>
    </source>
</evidence>
<dbReference type="EMBL" id="ACFG01000004">
    <property type="protein sequence ID" value="EEH64597.1"/>
    <property type="molecule type" value="Genomic_DNA"/>
</dbReference>
<protein>
    <recommendedName>
        <fullName evidence="1">THAP4-like heme-binding domain-containing protein</fullName>
    </recommendedName>
</protein>
<feature type="domain" description="THAP4-like heme-binding" evidence="1">
    <location>
        <begin position="12"/>
        <end position="186"/>
    </location>
</feature>
<dbReference type="InterPro" id="IPR012674">
    <property type="entry name" value="Calycin"/>
</dbReference>
<name>C0VYU4_9ACTO</name>